<organism evidence="2 3">
    <name type="scientific">Dehalococcoides mccartyi</name>
    <dbReference type="NCBI Taxonomy" id="61435"/>
    <lineage>
        <taxon>Bacteria</taxon>
        <taxon>Bacillati</taxon>
        <taxon>Chloroflexota</taxon>
        <taxon>Dehalococcoidia</taxon>
        <taxon>Dehalococcoidales</taxon>
        <taxon>Dehalococcoidaceae</taxon>
        <taxon>Dehalococcoides</taxon>
    </lineage>
</organism>
<dbReference type="OrthoDB" id="292050at2"/>
<protein>
    <recommendedName>
        <fullName evidence="4">Tail tape measure protein</fullName>
    </recommendedName>
</protein>
<dbReference type="RefSeq" id="WP_062900253.1">
    <property type="nucleotide sequence ID" value="NZ_CP011127.1"/>
</dbReference>
<evidence type="ECO:0008006" key="4">
    <source>
        <dbReference type="Google" id="ProtNLM"/>
    </source>
</evidence>
<evidence type="ECO:0000256" key="1">
    <source>
        <dbReference type="SAM" id="Phobius"/>
    </source>
</evidence>
<dbReference type="AlphaFoldDB" id="A0A142VA19"/>
<dbReference type="Proteomes" id="UP000076394">
    <property type="component" value="Chromosome"/>
</dbReference>
<keyword evidence="1" id="KW-0472">Membrane</keyword>
<keyword evidence="1" id="KW-0812">Transmembrane</keyword>
<dbReference type="NCBIfam" id="TIGR01760">
    <property type="entry name" value="tape_meas_TP901"/>
    <property type="match status" value="1"/>
</dbReference>
<dbReference type="PATRIC" id="fig|61435.8.peg.851"/>
<proteinExistence type="predicted"/>
<name>A0A142VA19_9CHLR</name>
<dbReference type="InterPro" id="IPR010090">
    <property type="entry name" value="Phage_tape_meas"/>
</dbReference>
<evidence type="ECO:0000313" key="2">
    <source>
        <dbReference type="EMBL" id="AMU86680.1"/>
    </source>
</evidence>
<accession>A0A142VA19</accession>
<evidence type="ECO:0000313" key="3">
    <source>
        <dbReference type="Proteomes" id="UP000076394"/>
    </source>
</evidence>
<dbReference type="EMBL" id="CP011127">
    <property type="protein sequence ID" value="AMU86680.1"/>
    <property type="molecule type" value="Genomic_DNA"/>
</dbReference>
<keyword evidence="1" id="KW-1133">Transmembrane helix</keyword>
<gene>
    <name evidence="2" type="ORF">Dm11a5_0854</name>
</gene>
<feature type="transmembrane region" description="Helical" evidence="1">
    <location>
        <begin position="271"/>
        <end position="289"/>
    </location>
</feature>
<reference evidence="2 3" key="1">
    <citation type="submission" date="2015-03" db="EMBL/GenBank/DDBJ databases">
        <title>Genomic characterization of Dehalococcoides mccartyi strain 11a5, an unusal plasmid-containing chloroethene dechlorinator.</title>
        <authorList>
            <person name="Zhao S."/>
            <person name="Ding C."/>
            <person name="He J."/>
        </authorList>
    </citation>
    <scope>NUCLEOTIDE SEQUENCE [LARGE SCALE GENOMIC DNA]</scope>
    <source>
        <strain evidence="2 3">11a5</strain>
    </source>
</reference>
<sequence length="454" mass="47640">MAGEIGKLFVTLSANTTDFSDKMVGADKSLGKLQRSIDATGQNFQKLGLKMAAVGGAMIGSLGLLVNKYAETGDEIAKMAKRTGFGAESLSELKYAAEMSGASLTDLESAAKKMSKSIVDASEGSASMIENFDYLNLNIEALRDLSPEEQFWAIANAMSELEDQTLQASIAQDIFGGSGTNLLPLLAESKDSIASLRQEAHDLNMVYSEESATAAEQFQDSKERLVSALQGIGVTIAETVMPKITELINSLTEKLKPAMAWLSEHPEVVDAFTKFGLIFVAGGALMLGISQALKAFKLIKTAIMGVNAALVFMHSLTGVGIAKALAGLAIGAGAVIGMNALIDNALGSDSNSEQAVTQVYSAATGTTTISASQVPAFALGGTVPGPIGAPTLALVHGGEEVIPVGQSKSQTGQTVNISINNPVIREETDIKRITQQVSEEMQRVYQRNLRRAGA</sequence>